<comment type="caution">
    <text evidence="1">The sequence shown here is derived from an EMBL/GenBank/DDBJ whole genome shotgun (WGS) entry which is preliminary data.</text>
</comment>
<organism evidence="1 2">
    <name type="scientific">Spiromyces aspiralis</name>
    <dbReference type="NCBI Taxonomy" id="68401"/>
    <lineage>
        <taxon>Eukaryota</taxon>
        <taxon>Fungi</taxon>
        <taxon>Fungi incertae sedis</taxon>
        <taxon>Zoopagomycota</taxon>
        <taxon>Kickxellomycotina</taxon>
        <taxon>Kickxellomycetes</taxon>
        <taxon>Kickxellales</taxon>
        <taxon>Kickxellaceae</taxon>
        <taxon>Spiromyces</taxon>
    </lineage>
</organism>
<evidence type="ECO:0000313" key="2">
    <source>
        <dbReference type="Proteomes" id="UP001145114"/>
    </source>
</evidence>
<sequence length="145" mass="15483">MTVVITLYLGLRNTVCNRRLCTLYGRPGLRVSGFGTAYLNNSTSMALGCAVDVSETPLLVAINRNQFWTPPSRYKAGGDGKDESPSCGKCMWISGPQGNAMAKVVGYCESCERGSILVSKTVFDIIGKGLGDTVAVTWSPCSDDD</sequence>
<proteinExistence type="predicted"/>
<dbReference type="Proteomes" id="UP001145114">
    <property type="component" value="Unassembled WGS sequence"/>
</dbReference>
<gene>
    <name evidence="1" type="ORF">EV182_005683</name>
</gene>
<accession>A0ACC1HCU4</accession>
<reference evidence="1" key="1">
    <citation type="submission" date="2022-06" db="EMBL/GenBank/DDBJ databases">
        <title>Phylogenomic reconstructions and comparative analyses of Kickxellomycotina fungi.</title>
        <authorList>
            <person name="Reynolds N.K."/>
            <person name="Stajich J.E."/>
            <person name="Barry K."/>
            <person name="Grigoriev I.V."/>
            <person name="Crous P."/>
            <person name="Smith M.E."/>
        </authorList>
    </citation>
    <scope>NUCLEOTIDE SEQUENCE</scope>
    <source>
        <strain evidence="1">RSA 2271</strain>
    </source>
</reference>
<dbReference type="EMBL" id="JAMZIH010007243">
    <property type="protein sequence ID" value="KAJ1673210.1"/>
    <property type="molecule type" value="Genomic_DNA"/>
</dbReference>
<evidence type="ECO:0000313" key="1">
    <source>
        <dbReference type="EMBL" id="KAJ1673210.1"/>
    </source>
</evidence>
<name>A0ACC1HCU4_9FUNG</name>
<protein>
    <submittedName>
        <fullName evidence="1">Uncharacterized protein</fullName>
    </submittedName>
</protein>
<keyword evidence="2" id="KW-1185">Reference proteome</keyword>